<proteinExistence type="inferred from homology"/>
<keyword evidence="3" id="KW-0067">ATP-binding</keyword>
<dbReference type="Gene3D" id="3.50.7.10">
    <property type="entry name" value="GroEL"/>
    <property type="match status" value="1"/>
</dbReference>
<evidence type="ECO:0000256" key="5">
    <source>
        <dbReference type="ARBA" id="ARBA00023235"/>
    </source>
</evidence>
<dbReference type="InterPro" id="IPR018370">
    <property type="entry name" value="Chaperonin_Cpn60_CS"/>
</dbReference>
<sequence>MPKMMLHRAEARAALGRGVAKLTLAVQGTLGPKGMNAIIDRPIGTPIVSRDGVSIADEVELPCRFENMGAQVVREVSKQTNEVAGDGTTTATVLANALIQDGLKVLDSDTSPVDLVAGIDRAAGVIAEALRRSAKPLSGQAQLEAVATIAATDPALGRLVAEALGRVGADGIVEVQFGPGITTTLEVVEGMSFDRGYISHHMVTDVETMRAVLDDPLILITDQRISAPAQIEHVLSEVSGTGRPLLIIADELAPEVVIALLGMRRNGIGLAVAVNPPEFGHWRKAMLEDIAILTGGRVIARDLGGKLEQVTLDDLGGADRVEVGQSFTALIRGRGDPEMIRARRAQVQRQFDAAPPNIERDKYTERLAKLTGGTATILAGGATPAEQKRRVQLLDDSLSAARAAIEEGVVAGGGTALIQVAGELDKLADQTTGGVREGVRVLQRSLKAPLACIAENCGLKPADILVQVAQSPKGTGFDARTCEFTDLIAAGVTDPVKVTMAAVRNAASAACLILNTHTLIADKPEFEDPTAGPALGAGAEKLGRQ</sequence>
<gene>
    <name evidence="9" type="primary">groL4</name>
    <name evidence="9" type="ORF">SAE02_60860</name>
</gene>
<dbReference type="PROSITE" id="PS00296">
    <property type="entry name" value="CHAPERONINS_CPN60"/>
    <property type="match status" value="1"/>
</dbReference>
<dbReference type="NCBIfam" id="NF000592">
    <property type="entry name" value="PRK00013.1"/>
    <property type="match status" value="1"/>
</dbReference>
<accession>A0A512DZL8</accession>
<dbReference type="NCBIfam" id="NF009488">
    <property type="entry name" value="PRK12850.1"/>
    <property type="match status" value="1"/>
</dbReference>
<comment type="caution">
    <text evidence="9">The sequence shown here is derived from an EMBL/GenBank/DDBJ whole genome shotgun (WGS) entry which is preliminary data.</text>
</comment>
<dbReference type="Proteomes" id="UP000321523">
    <property type="component" value="Unassembled WGS sequence"/>
</dbReference>
<evidence type="ECO:0000256" key="7">
    <source>
        <dbReference type="RuleBase" id="RU000419"/>
    </source>
</evidence>
<dbReference type="GO" id="GO:0005524">
    <property type="term" value="F:ATP binding"/>
    <property type="evidence" value="ECO:0007669"/>
    <property type="project" value="UniProtKB-KW"/>
</dbReference>
<keyword evidence="10" id="KW-1185">Reference proteome</keyword>
<dbReference type="EMBL" id="BJYZ01000033">
    <property type="protein sequence ID" value="GEO41938.1"/>
    <property type="molecule type" value="Genomic_DNA"/>
</dbReference>
<dbReference type="NCBIfam" id="NF009489">
    <property type="entry name" value="PRK12851.1"/>
    <property type="match status" value="1"/>
</dbReference>
<comment type="similarity">
    <text evidence="1 6">Belongs to the chaperonin (HSP60) family.</text>
</comment>
<feature type="region of interest" description="Disordered" evidence="8">
    <location>
        <begin position="524"/>
        <end position="545"/>
    </location>
</feature>
<dbReference type="InterPro" id="IPR002423">
    <property type="entry name" value="Cpn60/GroEL/TCP-1"/>
</dbReference>
<evidence type="ECO:0000256" key="3">
    <source>
        <dbReference type="ARBA" id="ARBA00022840"/>
    </source>
</evidence>
<keyword evidence="4" id="KW-0143">Chaperone</keyword>
<dbReference type="PANTHER" id="PTHR45633">
    <property type="entry name" value="60 KDA HEAT SHOCK PROTEIN, MITOCHONDRIAL"/>
    <property type="match status" value="1"/>
</dbReference>
<dbReference type="GO" id="GO:0042026">
    <property type="term" value="P:protein refolding"/>
    <property type="evidence" value="ECO:0007669"/>
    <property type="project" value="InterPro"/>
</dbReference>
<dbReference type="SUPFAM" id="SSF52029">
    <property type="entry name" value="GroEL apical domain-like"/>
    <property type="match status" value="1"/>
</dbReference>
<dbReference type="InterPro" id="IPR027410">
    <property type="entry name" value="TCP-1-like_intermed_sf"/>
</dbReference>
<dbReference type="AlphaFoldDB" id="A0A512DZL8"/>
<evidence type="ECO:0000256" key="2">
    <source>
        <dbReference type="ARBA" id="ARBA00022741"/>
    </source>
</evidence>
<reference evidence="9 10" key="1">
    <citation type="submission" date="2019-07" db="EMBL/GenBank/DDBJ databases">
        <title>Whole genome shotgun sequence of Skermanella aerolata NBRC 106429.</title>
        <authorList>
            <person name="Hosoyama A."/>
            <person name="Uohara A."/>
            <person name="Ohji S."/>
            <person name="Ichikawa N."/>
        </authorList>
    </citation>
    <scope>NUCLEOTIDE SEQUENCE [LARGE SCALE GENOMIC DNA]</scope>
    <source>
        <strain evidence="9 10">NBRC 106429</strain>
    </source>
</reference>
<dbReference type="SUPFAM" id="SSF54849">
    <property type="entry name" value="GroEL-intermediate domain like"/>
    <property type="match status" value="1"/>
</dbReference>
<evidence type="ECO:0000313" key="9">
    <source>
        <dbReference type="EMBL" id="GEO41938.1"/>
    </source>
</evidence>
<dbReference type="GO" id="GO:0140662">
    <property type="term" value="F:ATP-dependent protein folding chaperone"/>
    <property type="evidence" value="ECO:0007669"/>
    <property type="project" value="InterPro"/>
</dbReference>
<evidence type="ECO:0000256" key="8">
    <source>
        <dbReference type="SAM" id="MobiDB-lite"/>
    </source>
</evidence>
<name>A0A512DZL8_9PROT</name>
<dbReference type="SUPFAM" id="SSF48592">
    <property type="entry name" value="GroEL equatorial domain-like"/>
    <property type="match status" value="1"/>
</dbReference>
<evidence type="ECO:0000256" key="6">
    <source>
        <dbReference type="RuleBase" id="RU000418"/>
    </source>
</evidence>
<organism evidence="9 10">
    <name type="scientific">Skermanella aerolata</name>
    <dbReference type="NCBI Taxonomy" id="393310"/>
    <lineage>
        <taxon>Bacteria</taxon>
        <taxon>Pseudomonadati</taxon>
        <taxon>Pseudomonadota</taxon>
        <taxon>Alphaproteobacteria</taxon>
        <taxon>Rhodospirillales</taxon>
        <taxon>Azospirillaceae</taxon>
        <taxon>Skermanella</taxon>
    </lineage>
</organism>
<comment type="subunit">
    <text evidence="7">Forms a cylinder of 14 subunits composed of two heptameric rings stacked back-to-back. Interacts with the co-chaperonin GroES.</text>
</comment>
<evidence type="ECO:0000256" key="4">
    <source>
        <dbReference type="ARBA" id="ARBA00023186"/>
    </source>
</evidence>
<keyword evidence="2" id="KW-0547">Nucleotide-binding</keyword>
<keyword evidence="5" id="KW-0413">Isomerase</keyword>
<dbReference type="FunFam" id="3.50.7.10:FF:000001">
    <property type="entry name" value="60 kDa chaperonin"/>
    <property type="match status" value="1"/>
</dbReference>
<dbReference type="InterPro" id="IPR001844">
    <property type="entry name" value="Cpn60/GroEL"/>
</dbReference>
<protein>
    <recommendedName>
        <fullName evidence="7">60 kDa chaperonin</fullName>
    </recommendedName>
</protein>
<dbReference type="RefSeq" id="WP_044434582.1">
    <property type="nucleotide sequence ID" value="NZ_BJYZ01000033.1"/>
</dbReference>
<dbReference type="NCBIfam" id="NF009487">
    <property type="entry name" value="PRK12849.1"/>
    <property type="match status" value="1"/>
</dbReference>
<evidence type="ECO:0000313" key="10">
    <source>
        <dbReference type="Proteomes" id="UP000321523"/>
    </source>
</evidence>
<evidence type="ECO:0000256" key="1">
    <source>
        <dbReference type="ARBA" id="ARBA00006607"/>
    </source>
</evidence>
<dbReference type="OrthoDB" id="9766614at2"/>
<dbReference type="CDD" id="cd03344">
    <property type="entry name" value="GroEL"/>
    <property type="match status" value="1"/>
</dbReference>
<dbReference type="InterPro" id="IPR027413">
    <property type="entry name" value="GROEL-like_equatorial_sf"/>
</dbReference>
<dbReference type="PRINTS" id="PR00298">
    <property type="entry name" value="CHAPERONIN60"/>
</dbReference>
<dbReference type="Gene3D" id="3.30.260.10">
    <property type="entry name" value="TCP-1-like chaperonin intermediate domain"/>
    <property type="match status" value="1"/>
</dbReference>
<dbReference type="InterPro" id="IPR027409">
    <property type="entry name" value="GroEL-like_apical_dom_sf"/>
</dbReference>
<dbReference type="Pfam" id="PF00118">
    <property type="entry name" value="Cpn60_TCP1"/>
    <property type="match status" value="1"/>
</dbReference>
<dbReference type="GO" id="GO:0016853">
    <property type="term" value="F:isomerase activity"/>
    <property type="evidence" value="ECO:0007669"/>
    <property type="project" value="UniProtKB-KW"/>
</dbReference>
<comment type="function">
    <text evidence="7">Together with its co-chaperonin GroES, plays an essential role in assisting protein folding. The GroEL-GroES system forms a nano-cage that allows encapsulation of the non-native substrate proteins and provides a physical environment optimized to promote and accelerate protein folding.</text>
</comment>
<dbReference type="Gene3D" id="1.10.560.10">
    <property type="entry name" value="GroEL-like equatorial domain"/>
    <property type="match status" value="1"/>
</dbReference>